<dbReference type="Proteomes" id="UP000010467">
    <property type="component" value="Chromosome"/>
</dbReference>
<dbReference type="OrthoDB" id="9803233at2"/>
<dbReference type="PROSITE" id="PS51186">
    <property type="entry name" value="GNAT"/>
    <property type="match status" value="1"/>
</dbReference>
<accession>L0A3G4</accession>
<dbReference type="SUPFAM" id="SSF55729">
    <property type="entry name" value="Acyl-CoA N-acyltransferases (Nat)"/>
    <property type="match status" value="1"/>
</dbReference>
<evidence type="ECO:0000313" key="4">
    <source>
        <dbReference type="Proteomes" id="UP000010467"/>
    </source>
</evidence>
<dbReference type="PANTHER" id="PTHR13947:SF37">
    <property type="entry name" value="LD18367P"/>
    <property type="match status" value="1"/>
</dbReference>
<gene>
    <name evidence="3" type="ordered locus">Deipe_2929</name>
</gene>
<keyword evidence="1 3" id="KW-0808">Transferase</keyword>
<evidence type="ECO:0000256" key="1">
    <source>
        <dbReference type="ARBA" id="ARBA00022679"/>
    </source>
</evidence>
<dbReference type="RefSeq" id="WP_015236688.1">
    <property type="nucleotide sequence ID" value="NC_019793.1"/>
</dbReference>
<dbReference type="STRING" id="937777.Deipe_2929"/>
<reference evidence="4" key="1">
    <citation type="submission" date="2012-03" db="EMBL/GenBank/DDBJ databases">
        <title>Complete sequence of chromosome of Deinococcus peraridilitoris DSM 19664.</title>
        <authorList>
            <person name="Lucas S."/>
            <person name="Copeland A."/>
            <person name="Lapidus A."/>
            <person name="Glavina del Rio T."/>
            <person name="Dalin E."/>
            <person name="Tice H."/>
            <person name="Bruce D."/>
            <person name="Goodwin L."/>
            <person name="Pitluck S."/>
            <person name="Peters L."/>
            <person name="Mikhailova N."/>
            <person name="Lu M."/>
            <person name="Kyrpides N."/>
            <person name="Mavromatis K."/>
            <person name="Ivanova N."/>
            <person name="Brettin T."/>
            <person name="Detter J.C."/>
            <person name="Han C."/>
            <person name="Larimer F."/>
            <person name="Land M."/>
            <person name="Hauser L."/>
            <person name="Markowitz V."/>
            <person name="Cheng J.-F."/>
            <person name="Hugenholtz P."/>
            <person name="Woyke T."/>
            <person name="Wu D."/>
            <person name="Pukall R."/>
            <person name="Steenblock K."/>
            <person name="Brambilla E."/>
            <person name="Klenk H.-P."/>
            <person name="Eisen J.A."/>
        </authorList>
    </citation>
    <scope>NUCLEOTIDE SEQUENCE [LARGE SCALE GENOMIC DNA]</scope>
    <source>
        <strain evidence="4">DSM 19664 / LMG 22246 / CIP 109416 / KR-200</strain>
    </source>
</reference>
<keyword evidence="4" id="KW-1185">Reference proteome</keyword>
<dbReference type="AlphaFoldDB" id="L0A3G4"/>
<dbReference type="Pfam" id="PF13508">
    <property type="entry name" value="Acetyltransf_7"/>
    <property type="match status" value="1"/>
</dbReference>
<evidence type="ECO:0000259" key="2">
    <source>
        <dbReference type="PROSITE" id="PS51186"/>
    </source>
</evidence>
<protein>
    <submittedName>
        <fullName evidence="3">Acetyltransferase, N-acetylglutamate synthase</fullName>
    </submittedName>
</protein>
<dbReference type="Gene3D" id="3.40.630.30">
    <property type="match status" value="1"/>
</dbReference>
<dbReference type="GO" id="GO:0008080">
    <property type="term" value="F:N-acetyltransferase activity"/>
    <property type="evidence" value="ECO:0007669"/>
    <property type="project" value="InterPro"/>
</dbReference>
<evidence type="ECO:0000313" key="3">
    <source>
        <dbReference type="EMBL" id="AFZ68386.1"/>
    </source>
</evidence>
<dbReference type="InterPro" id="IPR016181">
    <property type="entry name" value="Acyl_CoA_acyltransferase"/>
</dbReference>
<dbReference type="InterPro" id="IPR050769">
    <property type="entry name" value="NAT_camello-type"/>
</dbReference>
<organism evidence="3 4">
    <name type="scientific">Deinococcus peraridilitoris (strain DSM 19664 / LMG 22246 / CIP 109416 / KR-200)</name>
    <dbReference type="NCBI Taxonomy" id="937777"/>
    <lineage>
        <taxon>Bacteria</taxon>
        <taxon>Thermotogati</taxon>
        <taxon>Deinococcota</taxon>
        <taxon>Deinococci</taxon>
        <taxon>Deinococcales</taxon>
        <taxon>Deinococcaceae</taxon>
        <taxon>Deinococcus</taxon>
    </lineage>
</organism>
<sequence>MTLTLERDTVTKIRPAAHHELDLVKRLLEAVGLHSGSVTMQGATFWIARRDGESVGVIGLEHGEGASLLRSTAVLPQARGTGVGRALVQSALTLATLRGDRAVYLFSSDAGPFWQRYGFQAVPVSELARALPGVPQVESGQCKGWLHEELAWRKDLEAQA</sequence>
<dbReference type="EMBL" id="CP003382">
    <property type="protein sequence ID" value="AFZ68386.1"/>
    <property type="molecule type" value="Genomic_DNA"/>
</dbReference>
<feature type="domain" description="N-acetyltransferase" evidence="2">
    <location>
        <begin position="11"/>
        <end position="157"/>
    </location>
</feature>
<dbReference type="CDD" id="cd04301">
    <property type="entry name" value="NAT_SF"/>
    <property type="match status" value="1"/>
</dbReference>
<name>L0A3G4_DEIPD</name>
<dbReference type="PANTHER" id="PTHR13947">
    <property type="entry name" value="GNAT FAMILY N-ACETYLTRANSFERASE"/>
    <property type="match status" value="1"/>
</dbReference>
<dbReference type="InterPro" id="IPR000182">
    <property type="entry name" value="GNAT_dom"/>
</dbReference>
<dbReference type="eggNOG" id="COG1246">
    <property type="taxonomic scope" value="Bacteria"/>
</dbReference>
<dbReference type="KEGG" id="dpd:Deipe_2929"/>
<proteinExistence type="predicted"/>
<dbReference type="PATRIC" id="fig|937777.3.peg.2947"/>
<dbReference type="HOGENOM" id="CLU_120387_1_0_0"/>